<reference evidence="4 5" key="1">
    <citation type="submission" date="2014-02" db="EMBL/GenBank/DDBJ databases">
        <title>Draft Genome of Hylemonella gracilis isolated from the Niagara River.</title>
        <authorList>
            <person name="Pawlowski D.R."/>
            <person name="Koudelka G.B."/>
        </authorList>
    </citation>
    <scope>NUCLEOTIDE SEQUENCE [LARGE SCALE GENOMIC DNA]</scope>
    <source>
        <strain evidence="4 5">Niagara R</strain>
    </source>
</reference>
<dbReference type="eggNOG" id="COG2318">
    <property type="taxonomic scope" value="Bacteria"/>
</dbReference>
<dbReference type="InterPro" id="IPR007837">
    <property type="entry name" value="DinB"/>
</dbReference>
<proteinExistence type="inferred from homology"/>
<dbReference type="GO" id="GO:0046872">
    <property type="term" value="F:metal ion binding"/>
    <property type="evidence" value="ECO:0007669"/>
    <property type="project" value="UniProtKB-KW"/>
</dbReference>
<dbReference type="OrthoDB" id="9807509at2"/>
<dbReference type="EMBL" id="JEMG01000001">
    <property type="protein sequence ID" value="EYC50770.1"/>
    <property type="molecule type" value="Genomic_DNA"/>
</dbReference>
<evidence type="ECO:0000256" key="1">
    <source>
        <dbReference type="ARBA" id="ARBA00008635"/>
    </source>
</evidence>
<dbReference type="AlphaFoldDB" id="A0A016XFS4"/>
<name>A0A016XFS4_9BURK</name>
<protein>
    <submittedName>
        <fullName evidence="4">Damage-inducible protein DinB</fullName>
    </submittedName>
</protein>
<dbReference type="SUPFAM" id="SSF109854">
    <property type="entry name" value="DinB/YfiT-like putative metalloenzymes"/>
    <property type="match status" value="1"/>
</dbReference>
<dbReference type="STRING" id="1458275.AZ34_06610"/>
<dbReference type="Pfam" id="PF05163">
    <property type="entry name" value="DinB"/>
    <property type="match status" value="1"/>
</dbReference>
<evidence type="ECO:0000256" key="2">
    <source>
        <dbReference type="ARBA" id="ARBA00022723"/>
    </source>
</evidence>
<dbReference type="PANTHER" id="PTHR37302">
    <property type="entry name" value="SLR1116 PROTEIN"/>
    <property type="match status" value="1"/>
</dbReference>
<accession>A0A016XFS4</accession>
<organism evidence="4 5">
    <name type="scientific">Hylemonella gracilis str. Niagara R</name>
    <dbReference type="NCBI Taxonomy" id="1458275"/>
    <lineage>
        <taxon>Bacteria</taxon>
        <taxon>Pseudomonadati</taxon>
        <taxon>Pseudomonadota</taxon>
        <taxon>Betaproteobacteria</taxon>
        <taxon>Burkholderiales</taxon>
        <taxon>Comamonadaceae</taxon>
        <taxon>Hylemonella</taxon>
    </lineage>
</organism>
<dbReference type="Gene3D" id="1.20.120.450">
    <property type="entry name" value="dinb family like domain"/>
    <property type="match status" value="1"/>
</dbReference>
<evidence type="ECO:0000313" key="5">
    <source>
        <dbReference type="Proteomes" id="UP000023268"/>
    </source>
</evidence>
<dbReference type="PANTHER" id="PTHR37302:SF1">
    <property type="entry name" value="PROTEIN DINB"/>
    <property type="match status" value="1"/>
</dbReference>
<evidence type="ECO:0000256" key="3">
    <source>
        <dbReference type="PIRSR" id="PIRSR607837-1"/>
    </source>
</evidence>
<feature type="binding site" evidence="3">
    <location>
        <position position="50"/>
    </location>
    <ligand>
        <name>a divalent metal cation</name>
        <dbReference type="ChEBI" id="CHEBI:60240"/>
    </ligand>
</feature>
<sequence length="169" mass="18964">MSAVSNIQLLTRYNAWANRRLFDQLASLPAGEASAKRVTGFGSMVNTLNHAYVVDLIWKAHLENRPHGFTSRITEVEPTLPDLRNAQTEVDQWYIHYALMLTEQAHDESVPFTFVDGGAGVMTRGEMLLHVVNHKTYHRGYVADLLYQIGSRPPVMDLPVFLRDGGTAP</sequence>
<dbReference type="RefSeq" id="WP_035606122.1">
    <property type="nucleotide sequence ID" value="NZ_JEMG01000001.1"/>
</dbReference>
<evidence type="ECO:0000313" key="4">
    <source>
        <dbReference type="EMBL" id="EYC50770.1"/>
    </source>
</evidence>
<gene>
    <name evidence="4" type="ORF">AZ34_06610</name>
</gene>
<feature type="binding site" evidence="3">
    <location>
        <position position="138"/>
    </location>
    <ligand>
        <name>a divalent metal cation</name>
        <dbReference type="ChEBI" id="CHEBI:60240"/>
    </ligand>
</feature>
<comment type="caution">
    <text evidence="4">The sequence shown here is derived from an EMBL/GenBank/DDBJ whole genome shotgun (WGS) entry which is preliminary data.</text>
</comment>
<dbReference type="InterPro" id="IPR034660">
    <property type="entry name" value="DinB/YfiT-like"/>
</dbReference>
<comment type="similarity">
    <text evidence="1">Belongs to the DinB family.</text>
</comment>
<keyword evidence="2 3" id="KW-0479">Metal-binding</keyword>
<dbReference type="Proteomes" id="UP000023268">
    <property type="component" value="Unassembled WGS sequence"/>
</dbReference>
<feature type="binding site" evidence="3">
    <location>
        <position position="134"/>
    </location>
    <ligand>
        <name>a divalent metal cation</name>
        <dbReference type="ChEBI" id="CHEBI:60240"/>
    </ligand>
</feature>